<feature type="domain" description="Tip attachment protein J HDII-ins2" evidence="1">
    <location>
        <begin position="270"/>
        <end position="371"/>
    </location>
</feature>
<dbReference type="RefSeq" id="WP_005861379.1">
    <property type="nucleotide sequence ID" value="NZ_AAYA01000011.1"/>
</dbReference>
<sequence length="1092" mass="116725">MTKVIVASAPFPEQRRTFEVPAGPLSTIAQIVAMALPHLADTSGVRVAVSHGDRVWPVPRAAWHRVRPHAGTWVIVRPVAGGPVLPLLQVIASHATGAFINATGIYSLGAAQAFYAGVVGAGLVGSAAVAGAIASSLVPSLPKRKEQPAGEELYSLDGWSNRIAPGAAFPFPVGRIRMSPVFLALPFSDIVNGEQYLYGYFCWGHGELQIEDIRIGNMPIADLPGVEVETVPGTDADPDITLIAEQVIEDRLGLELLAPGADGLVHHHWTSPRETDVVRLIFQWPGGLYRQADDGRFKVAGVGIRIWLRESGETVWTELDRIDQSRDTNDGFFHKKEWVMPHRGIWDIRIARDTGTDSREVTTTFFVAAAGIRRQSPLNIVVPLARSAIRIKASAVANGTLDAVNGIVTRYCDTWDGTRWSRDLPRNPASVVRDILLHPHANFAPVAASQIHMDELEAWWAFCDTRGLKYDRVLAGDDNLATILTSVCAAGRGWWRRDGLGWGVGWDEVKDAPVALIDATNSFGLRWSKRYRRLPDAFIATFLDETSGYEKSERVVLRPGFTGEPRVLEEVSLEGRTDPAQVYRDLRWRGYEAEHRPDVFTVFQSGPQRESMRGDMVGLSCEMLDLAQISARVVRSMDAVVVLDAFATMEEGVRYGIRWHVADEETPEGVFVEATVATDPGETRILRIDNGVEPPAPGTRLTFGRVELINWMCKVTSVEAASEGSYRLSLQLAAPEIDALSLADVPPAWNRIAGTDLPFAGTPDAPVTGTVTAAHPTFAYTDDGTLDVSVPVGMPTTNRVAVGRIDVSHRVVGAPGFDVTSVTGEAGIAVLSYPAGVSIEYFATAYSIFGDVGAATATGTFAVTGGVPLPTPIDLDGLTAMGGLGYAQLSFATQADTAQVQVFRVPEGDTLDVETHAVGQPVPVVANSSLSYTDGDATRINIVTAGDMSDAGAWTLRGGWALAGGLATHTPGAASTMSQALTVADESTYRGYLIVSGRTAGTVTVQLAGASAVASAAFDDNGQFYFALPAVSDLDRIEIVASTDFDGAVETILAFRATSTSAPQGAFSYYVAPLNGDDIATAPTGPVAATIV</sequence>
<dbReference type="AlphaFoldDB" id="A3K737"/>
<proteinExistence type="predicted"/>
<keyword evidence="3" id="KW-1185">Reference proteome</keyword>
<evidence type="ECO:0000313" key="3">
    <source>
        <dbReference type="Proteomes" id="UP000005713"/>
    </source>
</evidence>
<accession>A3K737</accession>
<dbReference type="EMBL" id="AAYA01000011">
    <property type="protein sequence ID" value="EBA07164.1"/>
    <property type="molecule type" value="Genomic_DNA"/>
</dbReference>
<evidence type="ECO:0000259" key="1">
    <source>
        <dbReference type="Pfam" id="PF24801"/>
    </source>
</evidence>
<gene>
    <name evidence="2" type="ORF">SSE37_13241</name>
</gene>
<comment type="caution">
    <text evidence="2">The sequence shown here is derived from an EMBL/GenBank/DDBJ whole genome shotgun (WGS) entry which is preliminary data.</text>
</comment>
<protein>
    <submittedName>
        <fullName evidence="2">Tail fiber protein, putative</fullName>
    </submittedName>
</protein>
<dbReference type="Pfam" id="PF24801">
    <property type="entry name" value="FNIII-A_GpJ"/>
    <property type="match status" value="1"/>
</dbReference>
<dbReference type="InterPro" id="IPR055385">
    <property type="entry name" value="GpJ_HDII-ins2"/>
</dbReference>
<dbReference type="Proteomes" id="UP000005713">
    <property type="component" value="Unassembled WGS sequence"/>
</dbReference>
<dbReference type="OrthoDB" id="7349961at2"/>
<dbReference type="eggNOG" id="COG4733">
    <property type="taxonomic scope" value="Bacteria"/>
</dbReference>
<evidence type="ECO:0000313" key="2">
    <source>
        <dbReference type="EMBL" id="EBA07164.1"/>
    </source>
</evidence>
<reference evidence="2 3" key="1">
    <citation type="submission" date="2006-06" db="EMBL/GenBank/DDBJ databases">
        <authorList>
            <person name="Moran M.A."/>
            <person name="Ferriera S."/>
            <person name="Johnson J."/>
            <person name="Kravitz S."/>
            <person name="Beeson K."/>
            <person name="Sutton G."/>
            <person name="Rogers Y.-H."/>
            <person name="Friedman R."/>
            <person name="Frazier M."/>
            <person name="Venter J.C."/>
        </authorList>
    </citation>
    <scope>NUCLEOTIDE SEQUENCE [LARGE SCALE GENOMIC DNA]</scope>
    <source>
        <strain evidence="2 3">E-37</strain>
    </source>
</reference>
<name>A3K737_SAGS3</name>
<organism evidence="2 3">
    <name type="scientific">Sagittula stellata (strain ATCC 700073 / DSM 11524 / E-37)</name>
    <dbReference type="NCBI Taxonomy" id="388399"/>
    <lineage>
        <taxon>Bacteria</taxon>
        <taxon>Pseudomonadati</taxon>
        <taxon>Pseudomonadota</taxon>
        <taxon>Alphaproteobacteria</taxon>
        <taxon>Rhodobacterales</taxon>
        <taxon>Roseobacteraceae</taxon>
        <taxon>Sagittula</taxon>
    </lineage>
</organism>